<keyword evidence="5" id="KW-1185">Reference proteome</keyword>
<dbReference type="EMBL" id="CP019791">
    <property type="protein sequence ID" value="AQT67260.1"/>
    <property type="molecule type" value="Genomic_DNA"/>
</dbReference>
<keyword evidence="2 4" id="KW-0560">Oxidoreductase</keyword>
<dbReference type="RefSeq" id="WP_146659361.1">
    <property type="nucleotide sequence ID" value="NZ_CP019791.1"/>
</dbReference>
<organism evidence="4 5">
    <name type="scientific">Anaerohalosphaera lusitana</name>
    <dbReference type="NCBI Taxonomy" id="1936003"/>
    <lineage>
        <taxon>Bacteria</taxon>
        <taxon>Pseudomonadati</taxon>
        <taxon>Planctomycetota</taxon>
        <taxon>Phycisphaerae</taxon>
        <taxon>Sedimentisphaerales</taxon>
        <taxon>Anaerohalosphaeraceae</taxon>
        <taxon>Anaerohalosphaera</taxon>
    </lineage>
</organism>
<protein>
    <submittedName>
        <fullName evidence="4">Thioredoxin reductase</fullName>
        <ecNumber evidence="4">1.8.1.9</ecNumber>
    </submittedName>
</protein>
<dbReference type="Pfam" id="PF07992">
    <property type="entry name" value="Pyr_redox_2"/>
    <property type="match status" value="1"/>
</dbReference>
<dbReference type="InterPro" id="IPR036188">
    <property type="entry name" value="FAD/NAD-bd_sf"/>
</dbReference>
<dbReference type="InterPro" id="IPR023753">
    <property type="entry name" value="FAD/NAD-binding_dom"/>
</dbReference>
<dbReference type="SUPFAM" id="SSF51905">
    <property type="entry name" value="FAD/NAD(P)-binding domain"/>
    <property type="match status" value="1"/>
</dbReference>
<dbReference type="Proteomes" id="UP000189674">
    <property type="component" value="Chromosome"/>
</dbReference>
<dbReference type="KEGG" id="alus:STSP2_00403"/>
<dbReference type="PRINTS" id="PR00469">
    <property type="entry name" value="PNDRDTASEII"/>
</dbReference>
<dbReference type="STRING" id="1936003.STSP2_00403"/>
<keyword evidence="1" id="KW-0285">Flavoprotein</keyword>
<feature type="domain" description="FAD/NAD(P)-binding" evidence="3">
    <location>
        <begin position="6"/>
        <end position="302"/>
    </location>
</feature>
<dbReference type="AlphaFoldDB" id="A0A1U9NI27"/>
<evidence type="ECO:0000313" key="5">
    <source>
        <dbReference type="Proteomes" id="UP000189674"/>
    </source>
</evidence>
<name>A0A1U9NI27_9BACT</name>
<accession>A0A1U9NI27</accession>
<dbReference type="InterPro" id="IPR050097">
    <property type="entry name" value="Ferredoxin-NADP_redctase_2"/>
</dbReference>
<reference evidence="5" key="1">
    <citation type="submission" date="2017-02" db="EMBL/GenBank/DDBJ databases">
        <title>Comparative genomics and description of representatives of a novel lineage of planctomycetes thriving in anoxic sediments.</title>
        <authorList>
            <person name="Spring S."/>
            <person name="Bunk B."/>
            <person name="Sproer C."/>
        </authorList>
    </citation>
    <scope>NUCLEOTIDE SEQUENCE [LARGE SCALE GENOMIC DNA]</scope>
    <source>
        <strain evidence="5">ST-NAGAB-D1</strain>
    </source>
</reference>
<proteinExistence type="predicted"/>
<dbReference type="PRINTS" id="PR00368">
    <property type="entry name" value="FADPNR"/>
</dbReference>
<dbReference type="Gene3D" id="3.50.50.60">
    <property type="entry name" value="FAD/NAD(P)-binding domain"/>
    <property type="match status" value="2"/>
</dbReference>
<evidence type="ECO:0000256" key="1">
    <source>
        <dbReference type="ARBA" id="ARBA00022630"/>
    </source>
</evidence>
<dbReference type="PANTHER" id="PTHR48105">
    <property type="entry name" value="THIOREDOXIN REDUCTASE 1-RELATED-RELATED"/>
    <property type="match status" value="1"/>
</dbReference>
<gene>
    <name evidence="4" type="primary">trxB</name>
    <name evidence="4" type="ORF">STSP2_00403</name>
</gene>
<dbReference type="EC" id="1.8.1.9" evidence="4"/>
<evidence type="ECO:0000256" key="2">
    <source>
        <dbReference type="ARBA" id="ARBA00023002"/>
    </source>
</evidence>
<evidence type="ECO:0000313" key="4">
    <source>
        <dbReference type="EMBL" id="AQT67260.1"/>
    </source>
</evidence>
<evidence type="ECO:0000259" key="3">
    <source>
        <dbReference type="Pfam" id="PF07992"/>
    </source>
</evidence>
<dbReference type="OrthoDB" id="9806179at2"/>
<sequence>MSDKVYDCIIVGAGPAGLAAAIYTARDRKSTLMLEKQYPGGQITVTDRIENYPGYDRISGPDLVMKMLEQAQNFGAELKSGVEVTEITKLDDGNTRLDTTEGPFLAHCVILSPGSSFRKLGVPGEEKFRQAGAGVSYCGTCDAPFFRDKKVIAVGGGNTAVEETIHLAKFAAEVTLVHRRQEFRATPVLVEELMDNVNSSDGNIKLVLDSVCTSINGTDKVESATIQNVKTEETSELDCDGVFIFIGTVPNTDFLKDTFEVTESGFLRCDPVFLRTAMPGVFVAGDCRVDAPMQLATAVGDGVAAAMAMKSFCRDPKWWDMPAFDSLTPGTW</sequence>
<dbReference type="GO" id="GO:0004791">
    <property type="term" value="F:thioredoxin-disulfide reductase (NADPH) activity"/>
    <property type="evidence" value="ECO:0007669"/>
    <property type="project" value="UniProtKB-EC"/>
</dbReference>